<dbReference type="EMBL" id="DF238768">
    <property type="protein sequence ID" value="GAC92774.1"/>
    <property type="molecule type" value="Genomic_DNA"/>
</dbReference>
<organism evidence="2 3">
    <name type="scientific">Pseudozyma hubeiensis (strain SY62)</name>
    <name type="common">Yeast</name>
    <dbReference type="NCBI Taxonomy" id="1305764"/>
    <lineage>
        <taxon>Eukaryota</taxon>
        <taxon>Fungi</taxon>
        <taxon>Dikarya</taxon>
        <taxon>Basidiomycota</taxon>
        <taxon>Ustilaginomycotina</taxon>
        <taxon>Ustilaginomycetes</taxon>
        <taxon>Ustilaginales</taxon>
        <taxon>Ustilaginaceae</taxon>
        <taxon>Pseudozyma</taxon>
    </lineage>
</organism>
<proteinExistence type="predicted"/>
<dbReference type="GeneID" id="24105640"/>
<protein>
    <submittedName>
        <fullName evidence="2">Uncharacterized protein</fullName>
    </submittedName>
</protein>
<evidence type="ECO:0000313" key="3">
    <source>
        <dbReference type="Proteomes" id="UP000014071"/>
    </source>
</evidence>
<feature type="compositionally biased region" description="Low complexity" evidence="1">
    <location>
        <begin position="16"/>
        <end position="27"/>
    </location>
</feature>
<dbReference type="HOGENOM" id="CLU_1396907_0_0_1"/>
<accession>R9NW89</accession>
<keyword evidence="3" id="KW-1185">Reference proteome</keyword>
<dbReference type="STRING" id="1305764.R9NW89"/>
<feature type="region of interest" description="Disordered" evidence="1">
    <location>
        <begin position="16"/>
        <end position="49"/>
    </location>
</feature>
<dbReference type="RefSeq" id="XP_012186361.1">
    <property type="nucleotide sequence ID" value="XM_012330971.1"/>
</dbReference>
<evidence type="ECO:0000313" key="2">
    <source>
        <dbReference type="EMBL" id="GAC92774.1"/>
    </source>
</evidence>
<dbReference type="OrthoDB" id="203381at2759"/>
<gene>
    <name evidence="2" type="ORF">PHSY_000330</name>
</gene>
<reference evidence="3" key="1">
    <citation type="journal article" date="2013" name="Genome Announc.">
        <title>Draft genome sequence of the basidiomycetous yeast-like fungus Pseudozyma hubeiensis SY62, which produces an abundant amount of the biosurfactant mannosylerythritol lipids.</title>
        <authorList>
            <person name="Konishi M."/>
            <person name="Hatada Y."/>
            <person name="Horiuchi J."/>
        </authorList>
    </citation>
    <scope>NUCLEOTIDE SEQUENCE [LARGE SCALE GENOMIC DNA]</scope>
    <source>
        <strain evidence="3">SY62</strain>
    </source>
</reference>
<dbReference type="Proteomes" id="UP000014071">
    <property type="component" value="Unassembled WGS sequence"/>
</dbReference>
<evidence type="ECO:0000256" key="1">
    <source>
        <dbReference type="SAM" id="MobiDB-lite"/>
    </source>
</evidence>
<sequence length="195" mass="21748">MFRSITSTALRTATARRTPLALRPLSTSRSVNNAEASPPSASQQEEITAGEQKIRSILTSKFNPSILKVQDVSGEFASNSSCGCSVETDIRVGGFDRRMRKLLRNPTEFERVQGFVYSQSASNGQRAVEGCYQGYPRFAVENHGRRLAMPNSTRANRKARDAAHPISVRACMCERKKRPLLKGVVHVLNEWQHRV</sequence>
<feature type="compositionally biased region" description="Polar residues" evidence="1">
    <location>
        <begin position="28"/>
        <end position="46"/>
    </location>
</feature>
<name>R9NW89_PSEHS</name>
<dbReference type="AlphaFoldDB" id="R9NW89"/>